<dbReference type="Proteomes" id="UP000271010">
    <property type="component" value="Unassembled WGS sequence"/>
</dbReference>
<proteinExistence type="predicted"/>
<feature type="signal peptide" evidence="1">
    <location>
        <begin position="1"/>
        <end position="24"/>
    </location>
</feature>
<dbReference type="EMBL" id="RJJE01000009">
    <property type="protein sequence ID" value="RNI29743.1"/>
    <property type="molecule type" value="Genomic_DNA"/>
</dbReference>
<name>A0A3M9MXY6_9BACT</name>
<evidence type="ECO:0000313" key="2">
    <source>
        <dbReference type="EMBL" id="RNI29743.1"/>
    </source>
</evidence>
<evidence type="ECO:0000313" key="3">
    <source>
        <dbReference type="Proteomes" id="UP000271010"/>
    </source>
</evidence>
<dbReference type="RefSeq" id="WP_123132826.1">
    <property type="nucleotide sequence ID" value="NZ_RJJE01000009.1"/>
</dbReference>
<gene>
    <name evidence="2" type="ORF">EFA69_09355</name>
</gene>
<organism evidence="2 3">
    <name type="scientific">Rufibacter immobilis</name>
    <dbReference type="NCBI Taxonomy" id="1348778"/>
    <lineage>
        <taxon>Bacteria</taxon>
        <taxon>Pseudomonadati</taxon>
        <taxon>Bacteroidota</taxon>
        <taxon>Cytophagia</taxon>
        <taxon>Cytophagales</taxon>
        <taxon>Hymenobacteraceae</taxon>
        <taxon>Rufibacter</taxon>
    </lineage>
</organism>
<accession>A0A3M9MXY6</accession>
<evidence type="ECO:0000256" key="1">
    <source>
        <dbReference type="SAM" id="SignalP"/>
    </source>
</evidence>
<feature type="chain" id="PRO_5017929136" evidence="1">
    <location>
        <begin position="25"/>
        <end position="231"/>
    </location>
</feature>
<comment type="caution">
    <text evidence="2">The sequence shown here is derived from an EMBL/GenBank/DDBJ whole genome shotgun (WGS) entry which is preliminary data.</text>
</comment>
<keyword evidence="1" id="KW-0732">Signal</keyword>
<reference evidence="2 3" key="1">
    <citation type="submission" date="2018-11" db="EMBL/GenBank/DDBJ databases">
        <title>Rufibacter latericius sp. nov., isolated from water in Baiyang Lake.</title>
        <authorList>
            <person name="Yang Y."/>
        </authorList>
    </citation>
    <scope>NUCLEOTIDE SEQUENCE [LARGE SCALE GENOMIC DNA]</scope>
    <source>
        <strain evidence="2 3">MCC P1</strain>
    </source>
</reference>
<dbReference type="AlphaFoldDB" id="A0A3M9MXY6"/>
<keyword evidence="3" id="KW-1185">Reference proteome</keyword>
<protein>
    <submittedName>
        <fullName evidence="2">Uncharacterized protein</fullName>
    </submittedName>
</protein>
<dbReference type="OrthoDB" id="680837at2"/>
<sequence length="231" mass="26185">MKFIINKGIGILLFSFALNSQLKAQGVTVSTDLQDVRYVGKTYNGLKGTPYLFENWADGKVKLENGTVYEGLKLQYDQLKDELIFSLEDARPKAFMYPVKEFSIWEAGNKQVINEKIFRNGYVPVDGASEKSFYEILTDGKVSLLKRTTKSIVEERADGNTYKTKQIRSTQRYYLANGNTLSKIKKDKKSVLEALQDKAKVTQLETYISSKKINLKEDAGLAQAIVFYNSL</sequence>